<dbReference type="RefSeq" id="YP_009073518.1">
    <property type="nucleotide sequence ID" value="NC_025240.1"/>
</dbReference>
<dbReference type="EMBL" id="KJ995702">
    <property type="protein sequence ID" value="AIQ78522.1"/>
    <property type="molecule type" value="Genomic_DNA"/>
</dbReference>
<gene>
    <name evidence="1" type="primary">orf126</name>
    <name evidence="1" type="ORF">ScloMp15</name>
</gene>
<proteinExistence type="predicted"/>
<protein>
    <submittedName>
        <fullName evidence="1">Uncharacterized protein</fullName>
    </submittedName>
</protein>
<reference evidence="1" key="1">
    <citation type="journal article" date="2014" name="Mitochondrial DNA">
        <title>Complete mitochondrial genome of the brown alga Scytosiphon lomentaria (Scytosiphonaceae, Phaeophyceae).</title>
        <authorList>
            <person name="Liu F."/>
            <person name="Pang S."/>
        </authorList>
    </citation>
    <scope>NUCLEOTIDE SEQUENCE</scope>
</reference>
<sequence>MFTPRKRQLRKKRHFLSQQHTFALFNASNLKTSDITKIKLFLGKGQLYSIPLYLKPPKLGLGYPMIMITYDQIDDLRKNINKISTKIECLGVCINKKWYPTQIFKTGNIINQNEKILSLLLLKKKC</sequence>
<organism evidence="1">
    <name type="scientific">Scytosiphon lomentaria</name>
    <name type="common">Beanweed</name>
    <name type="synonym">Chorda lomentaria</name>
    <dbReference type="NCBI Taxonomy" id="27967"/>
    <lineage>
        <taxon>Eukaryota</taxon>
        <taxon>Sar</taxon>
        <taxon>Stramenopiles</taxon>
        <taxon>Ochrophyta</taxon>
        <taxon>PX clade</taxon>
        <taxon>Phaeophyceae</taxon>
        <taxon>Ectocarpales</taxon>
        <taxon>Scytosiphonaceae</taxon>
        <taxon>Scytosiphon</taxon>
    </lineage>
</organism>
<evidence type="ECO:0000313" key="1">
    <source>
        <dbReference type="EMBL" id="AIQ78522.1"/>
    </source>
</evidence>
<keyword evidence="1" id="KW-0496">Mitochondrion</keyword>
<name>A0A0U1XFK9_SCYLO</name>
<dbReference type="AlphaFoldDB" id="A0A0U1XFK9"/>
<accession>A0A0U1XFK9</accession>
<dbReference type="GeneID" id="20524506"/>
<geneLocation type="mitochondrion" evidence="1"/>